<protein>
    <submittedName>
        <fullName evidence="4">N-acetyltransferase</fullName>
    </submittedName>
</protein>
<dbReference type="InterPro" id="IPR000182">
    <property type="entry name" value="GNAT_dom"/>
</dbReference>
<dbReference type="Proteomes" id="UP000321464">
    <property type="component" value="Unassembled WGS sequence"/>
</dbReference>
<evidence type="ECO:0000313" key="4">
    <source>
        <dbReference type="EMBL" id="GEO00019.1"/>
    </source>
</evidence>
<dbReference type="CDD" id="cd04301">
    <property type="entry name" value="NAT_SF"/>
    <property type="match status" value="1"/>
</dbReference>
<accession>A0A512AJX2</accession>
<dbReference type="InterPro" id="IPR016181">
    <property type="entry name" value="Acyl_CoA_acyltransferase"/>
</dbReference>
<evidence type="ECO:0000259" key="3">
    <source>
        <dbReference type="PROSITE" id="PS51186"/>
    </source>
</evidence>
<keyword evidence="5" id="KW-1185">Reference proteome</keyword>
<organism evidence="4 5">
    <name type="scientific">Novosphingobium sediminis</name>
    <dbReference type="NCBI Taxonomy" id="707214"/>
    <lineage>
        <taxon>Bacteria</taxon>
        <taxon>Pseudomonadati</taxon>
        <taxon>Pseudomonadota</taxon>
        <taxon>Alphaproteobacteria</taxon>
        <taxon>Sphingomonadales</taxon>
        <taxon>Sphingomonadaceae</taxon>
        <taxon>Novosphingobium</taxon>
    </lineage>
</organism>
<dbReference type="Pfam" id="PF00583">
    <property type="entry name" value="Acetyltransf_1"/>
    <property type="match status" value="1"/>
</dbReference>
<evidence type="ECO:0000313" key="5">
    <source>
        <dbReference type="Proteomes" id="UP000321464"/>
    </source>
</evidence>
<keyword evidence="1 4" id="KW-0808">Transferase</keyword>
<dbReference type="EMBL" id="BJYR01000012">
    <property type="protein sequence ID" value="GEO00019.1"/>
    <property type="molecule type" value="Genomic_DNA"/>
</dbReference>
<evidence type="ECO:0000256" key="2">
    <source>
        <dbReference type="ARBA" id="ARBA00023315"/>
    </source>
</evidence>
<name>A0A512AJX2_9SPHN</name>
<dbReference type="InterPro" id="IPR050832">
    <property type="entry name" value="Bact_Acetyltransf"/>
</dbReference>
<comment type="caution">
    <text evidence="4">The sequence shown here is derived from an EMBL/GenBank/DDBJ whole genome shotgun (WGS) entry which is preliminary data.</text>
</comment>
<dbReference type="OrthoDB" id="119501at2"/>
<sequence length="168" mass="18076">MTTTYRIAGPADAPAVRALIESGYRGDSARQGWSHEADLLEGDRTNLEEVSAMIAAPEKRVLLAERDGALVGTVTITDLGGGKAYMGLLCVSPTLQAGGLGRALVSEVEALAVREFGAAAMELIVVDVRAELIAWYERRGYVRTGELRPFPLPMDVPYQMVVLERAIS</sequence>
<dbReference type="PANTHER" id="PTHR43877:SF2">
    <property type="entry name" value="AMINOALKYLPHOSPHONATE N-ACETYLTRANSFERASE-RELATED"/>
    <property type="match status" value="1"/>
</dbReference>
<evidence type="ECO:0000256" key="1">
    <source>
        <dbReference type="ARBA" id="ARBA00022679"/>
    </source>
</evidence>
<dbReference type="Gene3D" id="3.40.630.30">
    <property type="match status" value="1"/>
</dbReference>
<gene>
    <name evidence="4" type="ORF">NSE01_18510</name>
</gene>
<dbReference type="AlphaFoldDB" id="A0A512AJX2"/>
<proteinExistence type="predicted"/>
<keyword evidence="2" id="KW-0012">Acyltransferase</keyword>
<dbReference type="GO" id="GO:0016747">
    <property type="term" value="F:acyltransferase activity, transferring groups other than amino-acyl groups"/>
    <property type="evidence" value="ECO:0007669"/>
    <property type="project" value="InterPro"/>
</dbReference>
<feature type="domain" description="N-acetyltransferase" evidence="3">
    <location>
        <begin position="3"/>
        <end position="159"/>
    </location>
</feature>
<reference evidence="4 5" key="1">
    <citation type="submission" date="2019-07" db="EMBL/GenBank/DDBJ databases">
        <title>Whole genome shotgun sequence of Novosphingobium sediminis NBRC 106119.</title>
        <authorList>
            <person name="Hosoyama A."/>
            <person name="Uohara A."/>
            <person name="Ohji S."/>
            <person name="Ichikawa N."/>
        </authorList>
    </citation>
    <scope>NUCLEOTIDE SEQUENCE [LARGE SCALE GENOMIC DNA]</scope>
    <source>
        <strain evidence="4 5">NBRC 106119</strain>
    </source>
</reference>
<dbReference type="PANTHER" id="PTHR43877">
    <property type="entry name" value="AMINOALKYLPHOSPHONATE N-ACETYLTRANSFERASE-RELATED-RELATED"/>
    <property type="match status" value="1"/>
</dbReference>
<dbReference type="SUPFAM" id="SSF55729">
    <property type="entry name" value="Acyl-CoA N-acyltransferases (Nat)"/>
    <property type="match status" value="1"/>
</dbReference>
<dbReference type="RefSeq" id="WP_147159333.1">
    <property type="nucleotide sequence ID" value="NZ_BJYR01000012.1"/>
</dbReference>
<dbReference type="PROSITE" id="PS51186">
    <property type="entry name" value="GNAT"/>
    <property type="match status" value="1"/>
</dbReference>